<evidence type="ECO:0000313" key="1">
    <source>
        <dbReference type="EMBL" id="KAF6344947.1"/>
    </source>
</evidence>
<gene>
    <name evidence="1" type="ORF">mRhiFer1_010311</name>
</gene>
<evidence type="ECO:0000313" key="2">
    <source>
        <dbReference type="Proteomes" id="UP000585614"/>
    </source>
</evidence>
<dbReference type="AlphaFoldDB" id="A0A7J7X5H4"/>
<dbReference type="EMBL" id="JACAGC010000009">
    <property type="protein sequence ID" value="KAF6344947.1"/>
    <property type="molecule type" value="Genomic_DNA"/>
</dbReference>
<comment type="caution">
    <text evidence="1">The sequence shown here is derived from an EMBL/GenBank/DDBJ whole genome shotgun (WGS) entry which is preliminary data.</text>
</comment>
<name>A0A7J7X5H4_RHIFE</name>
<reference evidence="1 2" key="1">
    <citation type="journal article" date="2020" name="Nature">
        <title>Six reference-quality genomes reveal evolution of bat adaptations.</title>
        <authorList>
            <person name="Jebb D."/>
            <person name="Huang Z."/>
            <person name="Pippel M."/>
            <person name="Hughes G.M."/>
            <person name="Lavrichenko K."/>
            <person name="Devanna P."/>
            <person name="Winkler S."/>
            <person name="Jermiin L.S."/>
            <person name="Skirmuntt E.C."/>
            <person name="Katzourakis A."/>
            <person name="Burkitt-Gray L."/>
            <person name="Ray D.A."/>
            <person name="Sullivan K.A.M."/>
            <person name="Roscito J.G."/>
            <person name="Kirilenko B.M."/>
            <person name="Davalos L.M."/>
            <person name="Corthals A.P."/>
            <person name="Power M.L."/>
            <person name="Jones G."/>
            <person name="Ransome R.D."/>
            <person name="Dechmann D.K.N."/>
            <person name="Locatelli A.G."/>
            <person name="Puechmaille S.J."/>
            <person name="Fedrigo O."/>
            <person name="Jarvis E.D."/>
            <person name="Hiller M."/>
            <person name="Vernes S.C."/>
            <person name="Myers E.W."/>
            <person name="Teeling E.C."/>
        </authorList>
    </citation>
    <scope>NUCLEOTIDE SEQUENCE [LARGE SCALE GENOMIC DNA]</scope>
    <source>
        <strain evidence="1">MRhiFer1</strain>
        <tissue evidence="1">Lung</tissue>
    </source>
</reference>
<proteinExistence type="predicted"/>
<dbReference type="Proteomes" id="UP000585614">
    <property type="component" value="Unassembled WGS sequence"/>
</dbReference>
<accession>A0A7J7X5H4</accession>
<protein>
    <submittedName>
        <fullName evidence="1">Uncharacterized protein</fullName>
    </submittedName>
</protein>
<organism evidence="1 2">
    <name type="scientific">Rhinolophus ferrumequinum</name>
    <name type="common">Greater horseshoe bat</name>
    <dbReference type="NCBI Taxonomy" id="59479"/>
    <lineage>
        <taxon>Eukaryota</taxon>
        <taxon>Metazoa</taxon>
        <taxon>Chordata</taxon>
        <taxon>Craniata</taxon>
        <taxon>Vertebrata</taxon>
        <taxon>Euteleostomi</taxon>
        <taxon>Mammalia</taxon>
        <taxon>Eutheria</taxon>
        <taxon>Laurasiatheria</taxon>
        <taxon>Chiroptera</taxon>
        <taxon>Yinpterochiroptera</taxon>
        <taxon>Rhinolophoidea</taxon>
        <taxon>Rhinolophidae</taxon>
        <taxon>Rhinolophinae</taxon>
        <taxon>Rhinolophus</taxon>
    </lineage>
</organism>
<sequence length="130" mass="13635">MNTLQHPPRPWWDTSEDLLAAPPPMVLAPPFFGPGDCSCPGCFCHSADLRATVLIGLAAGAVAKLTATTPAAAHMVTLLATTANVVATEGMNIGWIDWALHEQGLCGRHAGLSPQCNQKRCPQTCEDSSG</sequence>